<organism evidence="1 2">
    <name type="scientific">Eumeta variegata</name>
    <name type="common">Bagworm moth</name>
    <name type="synonym">Eumeta japonica</name>
    <dbReference type="NCBI Taxonomy" id="151549"/>
    <lineage>
        <taxon>Eukaryota</taxon>
        <taxon>Metazoa</taxon>
        <taxon>Ecdysozoa</taxon>
        <taxon>Arthropoda</taxon>
        <taxon>Hexapoda</taxon>
        <taxon>Insecta</taxon>
        <taxon>Pterygota</taxon>
        <taxon>Neoptera</taxon>
        <taxon>Endopterygota</taxon>
        <taxon>Lepidoptera</taxon>
        <taxon>Glossata</taxon>
        <taxon>Ditrysia</taxon>
        <taxon>Tineoidea</taxon>
        <taxon>Psychidae</taxon>
        <taxon>Oiketicinae</taxon>
        <taxon>Eumeta</taxon>
    </lineage>
</organism>
<dbReference type="Proteomes" id="UP000299102">
    <property type="component" value="Unassembled WGS sequence"/>
</dbReference>
<dbReference type="AlphaFoldDB" id="A0A4C1TEE5"/>
<dbReference type="EMBL" id="BGZK01009337">
    <property type="protein sequence ID" value="GBP11940.1"/>
    <property type="molecule type" value="Genomic_DNA"/>
</dbReference>
<accession>A0A4C1TEE5</accession>
<reference evidence="1 2" key="1">
    <citation type="journal article" date="2019" name="Commun. Biol.">
        <title>The bagworm genome reveals a unique fibroin gene that provides high tensile strength.</title>
        <authorList>
            <person name="Kono N."/>
            <person name="Nakamura H."/>
            <person name="Ohtoshi R."/>
            <person name="Tomita M."/>
            <person name="Numata K."/>
            <person name="Arakawa K."/>
        </authorList>
    </citation>
    <scope>NUCLEOTIDE SEQUENCE [LARGE SCALE GENOMIC DNA]</scope>
</reference>
<evidence type="ECO:0000313" key="2">
    <source>
        <dbReference type="Proteomes" id="UP000299102"/>
    </source>
</evidence>
<protein>
    <submittedName>
        <fullName evidence="1">Uncharacterized protein</fullName>
    </submittedName>
</protein>
<comment type="caution">
    <text evidence="1">The sequence shown here is derived from an EMBL/GenBank/DDBJ whole genome shotgun (WGS) entry which is preliminary data.</text>
</comment>
<gene>
    <name evidence="1" type="ORF">EVAR_101450_1</name>
</gene>
<proteinExistence type="predicted"/>
<evidence type="ECO:0000313" key="1">
    <source>
        <dbReference type="EMBL" id="GBP11940.1"/>
    </source>
</evidence>
<sequence length="110" mass="12194">VQVLPQERNSQIRLLPGSSDVIRSVIRRYIGAAFNVNATGSVSPSKYLGTILSLLLETAMHRNWLKLMMNVGDLNPGPLVSLIDKLHKNHVVVHLKEIYENKIGVACCGY</sequence>
<name>A0A4C1TEE5_EUMVA</name>
<keyword evidence="2" id="KW-1185">Reference proteome</keyword>
<feature type="non-terminal residue" evidence="1">
    <location>
        <position position="1"/>
    </location>
</feature>